<feature type="compositionally biased region" description="Basic and acidic residues" evidence="1">
    <location>
        <begin position="679"/>
        <end position="714"/>
    </location>
</feature>
<protein>
    <recommendedName>
        <fullName evidence="5">Outer spore wall assembly protein SHE10</fullName>
    </recommendedName>
</protein>
<reference evidence="3 4" key="1">
    <citation type="submission" date="2024-01" db="EMBL/GenBank/DDBJ databases">
        <authorList>
            <consortium name="Genoscope - CEA"/>
            <person name="William W."/>
        </authorList>
    </citation>
    <scope>NUCLEOTIDE SEQUENCE [LARGE SCALE GENOMIC DNA]</scope>
    <source>
        <strain evidence="3 4">29B2s-10</strain>
    </source>
</reference>
<organism evidence="3 4">
    <name type="scientific">[Candida] anglica</name>
    <dbReference type="NCBI Taxonomy" id="148631"/>
    <lineage>
        <taxon>Eukaryota</taxon>
        <taxon>Fungi</taxon>
        <taxon>Dikarya</taxon>
        <taxon>Ascomycota</taxon>
        <taxon>Saccharomycotina</taxon>
        <taxon>Pichiomycetes</taxon>
        <taxon>Debaryomycetaceae</taxon>
        <taxon>Kurtzmaniella</taxon>
    </lineage>
</organism>
<dbReference type="Proteomes" id="UP001497600">
    <property type="component" value="Chromosome A"/>
</dbReference>
<feature type="region of interest" description="Disordered" evidence="1">
    <location>
        <begin position="671"/>
        <end position="769"/>
    </location>
</feature>
<keyword evidence="2" id="KW-0812">Transmembrane</keyword>
<evidence type="ECO:0000256" key="2">
    <source>
        <dbReference type="SAM" id="Phobius"/>
    </source>
</evidence>
<feature type="transmembrane region" description="Helical" evidence="2">
    <location>
        <begin position="7"/>
        <end position="27"/>
    </location>
</feature>
<proteinExistence type="predicted"/>
<dbReference type="EMBL" id="OZ004253">
    <property type="protein sequence ID" value="CAK7894373.1"/>
    <property type="molecule type" value="Genomic_DNA"/>
</dbReference>
<evidence type="ECO:0000313" key="4">
    <source>
        <dbReference type="Proteomes" id="UP001497600"/>
    </source>
</evidence>
<gene>
    <name evidence="3" type="ORF">CAAN4_A12112</name>
</gene>
<name>A0ABP0EB10_9ASCO</name>
<evidence type="ECO:0000256" key="1">
    <source>
        <dbReference type="SAM" id="MobiDB-lite"/>
    </source>
</evidence>
<evidence type="ECO:0008006" key="5">
    <source>
        <dbReference type="Google" id="ProtNLM"/>
    </source>
</evidence>
<keyword evidence="4" id="KW-1185">Reference proteome</keyword>
<keyword evidence="2" id="KW-0472">Membrane</keyword>
<evidence type="ECO:0000313" key="3">
    <source>
        <dbReference type="EMBL" id="CAK7894373.1"/>
    </source>
</evidence>
<feature type="compositionally biased region" description="Acidic residues" evidence="1">
    <location>
        <begin position="755"/>
        <end position="769"/>
    </location>
</feature>
<keyword evidence="2" id="KW-1133">Transmembrane helix</keyword>
<feature type="compositionally biased region" description="Acidic residues" evidence="1">
    <location>
        <begin position="724"/>
        <end position="747"/>
    </location>
</feature>
<sequence length="794" mass="92180">MACTCRRILLLLNVSFLAIFAYGYFLFTSVCPTSGISEYDPSSFSGASFETYPSINELSCYALHKVVVPNYTEYVDPLYVKHVEPVWISLDSKLNISPKVSSINSKINLIKERIYKFDEDHNISVLIISFVNDSWKLAKIRIYNAGLRFYGLSDYYVLQPLSQFSATTKSFLIKTFYDVSDYTTVQAKTISVKSKYQFDIFYTSHILPQYLQSKHYIARNQIIEKISQYYYATKINIVVGWARTYFDILYAKGTDIYEKKLQAKHIFLRDELYTLLKFNPKDETKIKNEENIVDMVKDILEDVTEEAEELIYTDKTTEESKTDEDIKVHEFTTDESLSEESDESDQEPVTIRVTSTITIVDAAQSSDVANNELDTMANDELSNTGASKIEAELSYWRTKVNKTCTAALKNLGRDVSDYLETLIEQEIRPKVSDKLTLIQTTNYETYRTLNEHIINVHKDSTLMKEYEKFIKSQEDEIDDNLYISRQDIRDEISAATKYVDDEVDIIRKELTEYNSEILKEYFKFSQSVIDILESFADLTIQEFSTRLHTLLSILEQESDEFAEDDEITWKAWKEFHSIKESIFNTRDEIFNVANKYQSKYLNDDDNTSELPPGFIKWEDFLKQIVFHANFLKKDNKDYLSIVRAKANVAFQERTSTEFYLEDLFENRLKAEEEAERAEEEAKKAEEEAKKAEEEAKKAEEEAKKAEEEAKRAEEEATNTKSESIETEVVDIYESDEIEILSNEDDVSEDTKTQYEEAEEIHEDEGDNLDDAILGEEIESDIEIDIDQDKENLDG</sequence>
<accession>A0ABP0EB10</accession>